<dbReference type="NCBIfam" id="TIGR00824">
    <property type="entry name" value="EIIA-man"/>
    <property type="match status" value="1"/>
</dbReference>
<dbReference type="InterPro" id="IPR036667">
    <property type="entry name" value="PTS_IIB_sorbose-sp_sf"/>
</dbReference>
<evidence type="ECO:0000256" key="16">
    <source>
        <dbReference type="ARBA" id="ARBA00023757"/>
    </source>
</evidence>
<organism evidence="23 24">
    <name type="scientific">Brenneria alni</name>
    <dbReference type="NCBI Taxonomy" id="71656"/>
    <lineage>
        <taxon>Bacteria</taxon>
        <taxon>Pseudomonadati</taxon>
        <taxon>Pseudomonadota</taxon>
        <taxon>Gammaproteobacteria</taxon>
        <taxon>Enterobacterales</taxon>
        <taxon>Pectobacteriaceae</taxon>
        <taxon>Brenneria</taxon>
    </lineage>
</organism>
<comment type="catalytic activity">
    <reaction evidence="1">
        <text>D-mannose(out) + N(pros)-phospho-L-histidyl-[protein] = D-mannose 6-phosphate(in) + L-histidyl-[protein]</text>
        <dbReference type="Rhea" id="RHEA:49232"/>
        <dbReference type="Rhea" id="RHEA-COMP:9745"/>
        <dbReference type="Rhea" id="RHEA-COMP:9746"/>
        <dbReference type="ChEBI" id="CHEBI:4208"/>
        <dbReference type="ChEBI" id="CHEBI:29979"/>
        <dbReference type="ChEBI" id="CHEBI:58735"/>
        <dbReference type="ChEBI" id="CHEBI:64837"/>
        <dbReference type="EC" id="2.7.1.191"/>
    </reaction>
</comment>
<keyword evidence="9" id="KW-0963">Cytoplasm</keyword>
<evidence type="ECO:0000256" key="1">
    <source>
        <dbReference type="ARBA" id="ARBA00000514"/>
    </source>
</evidence>
<evidence type="ECO:0000256" key="15">
    <source>
        <dbReference type="ARBA" id="ARBA00023136"/>
    </source>
</evidence>
<dbReference type="InterPro" id="IPR004701">
    <property type="entry name" value="PTS_EIIA_man-typ"/>
</dbReference>
<reference evidence="23 24" key="1">
    <citation type="submission" date="2016-09" db="EMBL/GenBank/DDBJ databases">
        <authorList>
            <person name="Doonan J."/>
            <person name="Pachebat J.A."/>
            <person name="Golyshin P.N."/>
            <person name="Denman S."/>
            <person name="Mcdonald J.E."/>
        </authorList>
    </citation>
    <scope>NUCLEOTIDE SEQUENCE [LARGE SCALE GENOMIC DNA]</scope>
    <source>
        <strain evidence="23 24">NCPPB 3934</strain>
    </source>
</reference>
<evidence type="ECO:0000256" key="10">
    <source>
        <dbReference type="ARBA" id="ARBA00022553"/>
    </source>
</evidence>
<dbReference type="InterPro" id="IPR004720">
    <property type="entry name" value="PTS_IIB_sorbose-sp"/>
</dbReference>
<keyword evidence="13" id="KW-0598">Phosphotransferase system</keyword>
<evidence type="ECO:0000256" key="6">
    <source>
        <dbReference type="ARBA" id="ARBA00021685"/>
    </source>
</evidence>
<evidence type="ECO:0000256" key="2">
    <source>
        <dbReference type="ARBA" id="ARBA00004236"/>
    </source>
</evidence>
<evidence type="ECO:0000256" key="13">
    <source>
        <dbReference type="ARBA" id="ARBA00022683"/>
    </source>
</evidence>
<gene>
    <name evidence="23" type="ORF">BIY29_04235</name>
</gene>
<evidence type="ECO:0000256" key="4">
    <source>
        <dbReference type="ARBA" id="ARBA00011738"/>
    </source>
</evidence>
<dbReference type="NCBIfam" id="NF011670">
    <property type="entry name" value="PRK15088.1"/>
    <property type="match status" value="1"/>
</dbReference>
<keyword evidence="8" id="KW-1003">Cell membrane</keyword>
<keyword evidence="15" id="KW-0472">Membrane</keyword>
<protein>
    <recommendedName>
        <fullName evidence="6">PTS system mannose-specific EIIAB component</fullName>
        <ecNumber evidence="5">2.7.1.191</ecNumber>
    </recommendedName>
    <alternativeName>
        <fullName evidence="18">EIIAB-Man</fullName>
    </alternativeName>
    <alternativeName>
        <fullName evidence="17">EIII-Man</fullName>
    </alternativeName>
</protein>
<sequence>MSIAIMLCTHGATAGPLLKTAEMILGEQSNVAWIDFVPGENAETLMEKYQEKLSLLDTSSGVLFLVDTWGGSPFNAASRMVTDKENHEVIAGVNIPMLVETFMARDDNPAFTDLVSIALEAGRDGVKALKTQEQPKAAISPAPISPSAKAQAVAPTTGTGEHMKIGLARIDDRLIHGQVATRWTKETNVNRIIVISDDVAADHVRKTLLTQVAPPGVTAHVVDVEKAIRVYNNPKYASDRVMLLFTNPTDVLHLVENGVKITSVNIGGMAFRQGKTQVNNAVSIDEKDIAAFKELDKRGIELEVRKVSSDTRLKMMDLVNKLAR</sequence>
<accession>A0A421DRP5</accession>
<evidence type="ECO:0000256" key="9">
    <source>
        <dbReference type="ARBA" id="ARBA00022490"/>
    </source>
</evidence>
<evidence type="ECO:0000313" key="23">
    <source>
        <dbReference type="EMBL" id="RLM26830.1"/>
    </source>
</evidence>
<feature type="modified residue" description="Phosphohistidine; by EIIA" evidence="20">
    <location>
        <position position="176"/>
    </location>
</feature>
<dbReference type="Gene3D" id="3.40.50.510">
    <property type="entry name" value="Phosphotransferase system, mannose-type IIA component"/>
    <property type="match status" value="1"/>
</dbReference>
<dbReference type="PANTHER" id="PTHR33799">
    <property type="entry name" value="PTS PERMEASE-RELATED-RELATED"/>
    <property type="match status" value="1"/>
</dbReference>
<dbReference type="InterPro" id="IPR036662">
    <property type="entry name" value="PTS_EIIA_man-typ_sf"/>
</dbReference>
<keyword evidence="11" id="KW-0762">Sugar transport</keyword>
<dbReference type="GO" id="GO:0005886">
    <property type="term" value="C:plasma membrane"/>
    <property type="evidence" value="ECO:0007669"/>
    <property type="project" value="UniProtKB-SubCell"/>
</dbReference>
<evidence type="ECO:0000256" key="20">
    <source>
        <dbReference type="PIRSR" id="PIRSR618455-2"/>
    </source>
</evidence>
<dbReference type="EC" id="2.7.1.191" evidence="5"/>
<keyword evidence="12" id="KW-0808">Transferase</keyword>
<dbReference type="GO" id="GO:0005737">
    <property type="term" value="C:cytoplasm"/>
    <property type="evidence" value="ECO:0007669"/>
    <property type="project" value="UniProtKB-SubCell"/>
</dbReference>
<dbReference type="Pfam" id="PF03610">
    <property type="entry name" value="EIIA-man"/>
    <property type="match status" value="1"/>
</dbReference>
<keyword evidence="10" id="KW-0597">Phosphoprotein</keyword>
<dbReference type="RefSeq" id="WP_121573940.1">
    <property type="nucleotide sequence ID" value="NZ_MJLZ01000006.1"/>
</dbReference>
<dbReference type="GO" id="GO:0016301">
    <property type="term" value="F:kinase activity"/>
    <property type="evidence" value="ECO:0007669"/>
    <property type="project" value="UniProtKB-KW"/>
</dbReference>
<dbReference type="GO" id="GO:0008982">
    <property type="term" value="F:protein-N(PI)-phosphohistidine-sugar phosphotransferase activity"/>
    <property type="evidence" value="ECO:0007669"/>
    <property type="project" value="InterPro"/>
</dbReference>
<evidence type="ECO:0000256" key="11">
    <source>
        <dbReference type="ARBA" id="ARBA00022597"/>
    </source>
</evidence>
<dbReference type="GO" id="GO:0009401">
    <property type="term" value="P:phosphoenolpyruvate-dependent sugar phosphotransferase system"/>
    <property type="evidence" value="ECO:0007669"/>
    <property type="project" value="UniProtKB-KW"/>
</dbReference>
<dbReference type="Proteomes" id="UP000285648">
    <property type="component" value="Unassembled WGS sequence"/>
</dbReference>
<evidence type="ECO:0000259" key="21">
    <source>
        <dbReference type="PROSITE" id="PS51096"/>
    </source>
</evidence>
<dbReference type="PROSITE" id="PS51101">
    <property type="entry name" value="PTS_EIIB_TYPE_4"/>
    <property type="match status" value="1"/>
</dbReference>
<evidence type="ECO:0000259" key="22">
    <source>
        <dbReference type="PROSITE" id="PS51101"/>
    </source>
</evidence>
<comment type="subcellular location">
    <subcellularLocation>
        <location evidence="2">Cell membrane</location>
    </subcellularLocation>
    <subcellularLocation>
        <location evidence="3">Cytoplasm</location>
    </subcellularLocation>
</comment>
<evidence type="ECO:0000313" key="24">
    <source>
        <dbReference type="Proteomes" id="UP000285648"/>
    </source>
</evidence>
<dbReference type="InterPro" id="IPR018455">
    <property type="entry name" value="PTS_IIB_sorbose-sp_subgr"/>
</dbReference>
<dbReference type="InterPro" id="IPR033887">
    <property type="entry name" value="PTS_IIA_man"/>
</dbReference>
<keyword evidence="14" id="KW-0418">Kinase</keyword>
<feature type="domain" description="PTS EIIA type-4" evidence="21">
    <location>
        <begin position="2"/>
        <end position="126"/>
    </location>
</feature>
<dbReference type="AlphaFoldDB" id="A0A421DRP5"/>
<dbReference type="InterPro" id="IPR013789">
    <property type="entry name" value="PTS_EIIA_man"/>
</dbReference>
<comment type="caution">
    <text evidence="23">The sequence shown here is derived from an EMBL/GenBank/DDBJ whole genome shotgun (WGS) entry which is preliminary data.</text>
</comment>
<evidence type="ECO:0000256" key="3">
    <source>
        <dbReference type="ARBA" id="ARBA00004496"/>
    </source>
</evidence>
<keyword evidence="7" id="KW-0813">Transport</keyword>
<dbReference type="PROSITE" id="PS51096">
    <property type="entry name" value="PTS_EIIA_TYPE_4"/>
    <property type="match status" value="1"/>
</dbReference>
<evidence type="ECO:0000256" key="5">
    <source>
        <dbReference type="ARBA" id="ARBA00011929"/>
    </source>
</evidence>
<comment type="function">
    <text evidence="16">The phosphoenolpyruvate-dependent sugar phosphotransferase system (sugar PTS), a major carbohydrate active transport system, catalyzes the phosphorylation of incoming sugar substrates concomitantly with their translocation across the cell membrane. The enzyme II ManXYZ PTS system is involved in mannose transport.</text>
</comment>
<evidence type="ECO:0000256" key="19">
    <source>
        <dbReference type="PIRSR" id="PIRSR618455-1"/>
    </source>
</evidence>
<feature type="modified residue" description="N6-acetyllysine" evidence="20">
    <location>
        <position position="235"/>
    </location>
</feature>
<dbReference type="SUPFAM" id="SSF52728">
    <property type="entry name" value="PTS IIb component"/>
    <property type="match status" value="1"/>
</dbReference>
<proteinExistence type="predicted"/>
<name>A0A421DRP5_9GAMM</name>
<feature type="domain" description="PTS EIIB type-4" evidence="22">
    <location>
        <begin position="161"/>
        <end position="324"/>
    </location>
</feature>
<feature type="modified residue" description="Phosphohistidine; by HPr" evidence="20">
    <location>
        <position position="10"/>
    </location>
</feature>
<evidence type="ECO:0000256" key="8">
    <source>
        <dbReference type="ARBA" id="ARBA00022475"/>
    </source>
</evidence>
<dbReference type="Gene3D" id="3.40.35.10">
    <property type="entry name" value="Phosphotransferase system, sorbose subfamily IIB component"/>
    <property type="match status" value="1"/>
</dbReference>
<comment type="subunit">
    <text evidence="4">Homodimer.</text>
</comment>
<dbReference type="NCBIfam" id="TIGR00854">
    <property type="entry name" value="pts-sorbose"/>
    <property type="match status" value="1"/>
</dbReference>
<dbReference type="InterPro" id="IPR051471">
    <property type="entry name" value="Bacterial_PTS_sugar_comp"/>
</dbReference>
<evidence type="ECO:0000256" key="18">
    <source>
        <dbReference type="ARBA" id="ARBA00032197"/>
    </source>
</evidence>
<evidence type="ECO:0000256" key="14">
    <source>
        <dbReference type="ARBA" id="ARBA00022777"/>
    </source>
</evidence>
<feature type="active site" description="Tele-phosphohistidine intermediate; for EIIA activity" evidence="19">
    <location>
        <position position="10"/>
    </location>
</feature>
<evidence type="ECO:0000256" key="7">
    <source>
        <dbReference type="ARBA" id="ARBA00022448"/>
    </source>
</evidence>
<dbReference type="OrthoDB" id="7065728at2"/>
<keyword evidence="24" id="KW-1185">Reference proteome</keyword>
<dbReference type="SUPFAM" id="SSF53062">
    <property type="entry name" value="PTS system fructose IIA component-like"/>
    <property type="match status" value="1"/>
</dbReference>
<dbReference type="Pfam" id="PF03830">
    <property type="entry name" value="PTSIIB_sorb"/>
    <property type="match status" value="1"/>
</dbReference>
<dbReference type="CDD" id="cd00001">
    <property type="entry name" value="PTS_IIB_man"/>
    <property type="match status" value="1"/>
</dbReference>
<evidence type="ECO:0000256" key="12">
    <source>
        <dbReference type="ARBA" id="ARBA00022679"/>
    </source>
</evidence>
<dbReference type="PANTHER" id="PTHR33799:SF1">
    <property type="entry name" value="PTS SYSTEM MANNOSE-SPECIFIC EIIAB COMPONENT-RELATED"/>
    <property type="match status" value="1"/>
</dbReference>
<evidence type="ECO:0000256" key="17">
    <source>
        <dbReference type="ARBA" id="ARBA00030229"/>
    </source>
</evidence>
<dbReference type="CDD" id="cd00006">
    <property type="entry name" value="PTS_IIA_man"/>
    <property type="match status" value="1"/>
</dbReference>
<dbReference type="EMBL" id="MJLZ01000006">
    <property type="protein sequence ID" value="RLM26830.1"/>
    <property type="molecule type" value="Genomic_DNA"/>
</dbReference>
<feature type="active site" description="Pros-phosphohistidine intermediate; for EIIB activity" evidence="19">
    <location>
        <position position="176"/>
    </location>
</feature>